<feature type="region of interest" description="Disordered" evidence="1">
    <location>
        <begin position="189"/>
        <end position="217"/>
    </location>
</feature>
<reference evidence="3" key="1">
    <citation type="journal article" date="2019" name="Int. J. Syst. Evol. Microbiol.">
        <title>The Global Catalogue of Microorganisms (GCM) 10K type strain sequencing project: providing services to taxonomists for standard genome sequencing and annotation.</title>
        <authorList>
            <consortium name="The Broad Institute Genomics Platform"/>
            <consortium name="The Broad Institute Genome Sequencing Center for Infectious Disease"/>
            <person name="Wu L."/>
            <person name="Ma J."/>
        </authorList>
    </citation>
    <scope>NUCLEOTIDE SEQUENCE [LARGE SCALE GENOMIC DNA]</scope>
    <source>
        <strain evidence="3">CECT 7131</strain>
    </source>
</reference>
<sequence>MSRPYPGAALLPGRRALLLLPLLAGCGSARQEPVPIPPGPLGFRHLTPLALNLANVEIAEAAPPSPAGDIGSRLSPSAAEAVRIMARDRLVLVGSEGQANFTVTRAQLVAGRESLVCDLGCRLEVISSLGSRLGFVEAESRRAVNGPDAARPRAPDALLRQAMDDLNVEFEFQIRRNLRDWISAAVPGPEGGMAAPGPAGVAREDLPGGSAPRETLQ</sequence>
<gene>
    <name evidence="2" type="ORF">QWZ14_14205</name>
</gene>
<evidence type="ECO:0000313" key="2">
    <source>
        <dbReference type="EMBL" id="MDN3565516.1"/>
    </source>
</evidence>
<dbReference type="RefSeq" id="WP_290317354.1">
    <property type="nucleotide sequence ID" value="NZ_JAUFPN010000148.1"/>
</dbReference>
<feature type="compositionally biased region" description="Low complexity" evidence="1">
    <location>
        <begin position="189"/>
        <end position="201"/>
    </location>
</feature>
<evidence type="ECO:0000256" key="1">
    <source>
        <dbReference type="SAM" id="MobiDB-lite"/>
    </source>
</evidence>
<dbReference type="Proteomes" id="UP001529369">
    <property type="component" value="Unassembled WGS sequence"/>
</dbReference>
<name>A0ABT8A7X1_9PROT</name>
<dbReference type="PROSITE" id="PS51257">
    <property type="entry name" value="PROKAR_LIPOPROTEIN"/>
    <property type="match status" value="1"/>
</dbReference>
<protein>
    <submittedName>
        <fullName evidence="2">Uncharacterized protein</fullName>
    </submittedName>
</protein>
<comment type="caution">
    <text evidence="2">The sequence shown here is derived from an EMBL/GenBank/DDBJ whole genome shotgun (WGS) entry which is preliminary data.</text>
</comment>
<dbReference type="EMBL" id="JAUFPN010000148">
    <property type="protein sequence ID" value="MDN3565516.1"/>
    <property type="molecule type" value="Genomic_DNA"/>
</dbReference>
<accession>A0ABT8A7X1</accession>
<evidence type="ECO:0000313" key="3">
    <source>
        <dbReference type="Proteomes" id="UP001529369"/>
    </source>
</evidence>
<keyword evidence="3" id="KW-1185">Reference proteome</keyword>
<proteinExistence type="predicted"/>
<organism evidence="2 3">
    <name type="scientific">Paeniroseomonas aquatica</name>
    <dbReference type="NCBI Taxonomy" id="373043"/>
    <lineage>
        <taxon>Bacteria</taxon>
        <taxon>Pseudomonadati</taxon>
        <taxon>Pseudomonadota</taxon>
        <taxon>Alphaproteobacteria</taxon>
        <taxon>Acetobacterales</taxon>
        <taxon>Acetobacteraceae</taxon>
        <taxon>Paeniroseomonas</taxon>
    </lineage>
</organism>